<dbReference type="Gene3D" id="3.10.450.150">
    <property type="entry name" value="enterococcus faecalis protein"/>
    <property type="match status" value="1"/>
</dbReference>
<evidence type="ECO:0000313" key="1">
    <source>
        <dbReference type="EMBL" id="GLI57791.1"/>
    </source>
</evidence>
<dbReference type="AlphaFoldDB" id="A0A9W6GPQ6"/>
<evidence type="ECO:0000313" key="2">
    <source>
        <dbReference type="Proteomes" id="UP001144471"/>
    </source>
</evidence>
<dbReference type="Proteomes" id="UP001144471">
    <property type="component" value="Unassembled WGS sequence"/>
</dbReference>
<organism evidence="1 2">
    <name type="scientific">Propionigenium maris DSM 9537</name>
    <dbReference type="NCBI Taxonomy" id="1123000"/>
    <lineage>
        <taxon>Bacteria</taxon>
        <taxon>Fusobacteriati</taxon>
        <taxon>Fusobacteriota</taxon>
        <taxon>Fusobacteriia</taxon>
        <taxon>Fusobacteriales</taxon>
        <taxon>Fusobacteriaceae</taxon>
        <taxon>Propionigenium</taxon>
    </lineage>
</organism>
<accession>A0A9W6GPQ6</accession>
<reference evidence="1" key="1">
    <citation type="submission" date="2022-12" db="EMBL/GenBank/DDBJ databases">
        <title>Reference genome sequencing for broad-spectrum identification of bacterial and archaeal isolates by mass spectrometry.</title>
        <authorList>
            <person name="Sekiguchi Y."/>
            <person name="Tourlousse D.M."/>
        </authorList>
    </citation>
    <scope>NUCLEOTIDE SEQUENCE</scope>
    <source>
        <strain evidence="1">10succ1</strain>
    </source>
</reference>
<gene>
    <name evidence="1" type="ORF">PM10SUCC1_33050</name>
</gene>
<sequence length="91" mass="11006">MEKFYITKGVYETLDMRIITYIQTLIKSMDIEVDYLQVFSISGNVLIHTQEVPEYIKEYTLSKEYRDEKLFSIKTEEENSNYWTLMLAHEY</sequence>
<dbReference type="RefSeq" id="WP_281837467.1">
    <property type="nucleotide sequence ID" value="NZ_BSDY01000024.1"/>
</dbReference>
<keyword evidence="2" id="KW-1185">Reference proteome</keyword>
<protein>
    <submittedName>
        <fullName evidence="1">Uncharacterized protein</fullName>
    </submittedName>
</protein>
<proteinExistence type="predicted"/>
<name>A0A9W6GPQ6_9FUSO</name>
<comment type="caution">
    <text evidence="1">The sequence shown here is derived from an EMBL/GenBank/DDBJ whole genome shotgun (WGS) entry which is preliminary data.</text>
</comment>
<dbReference type="EMBL" id="BSDY01000024">
    <property type="protein sequence ID" value="GLI57791.1"/>
    <property type="molecule type" value="Genomic_DNA"/>
</dbReference>